<protein>
    <submittedName>
        <fullName evidence="1">Uncharacterized protein</fullName>
    </submittedName>
</protein>
<evidence type="ECO:0000313" key="2">
    <source>
        <dbReference type="Proteomes" id="UP000604825"/>
    </source>
</evidence>
<comment type="caution">
    <text evidence="1">The sequence shown here is derived from an EMBL/GenBank/DDBJ whole genome shotgun (WGS) entry which is preliminary data.</text>
</comment>
<dbReference type="EMBL" id="CAJGYO010000005">
    <property type="protein sequence ID" value="CAD6231415.1"/>
    <property type="molecule type" value="Genomic_DNA"/>
</dbReference>
<keyword evidence="2" id="KW-1185">Reference proteome</keyword>
<dbReference type="AlphaFoldDB" id="A0A811NZW2"/>
<gene>
    <name evidence="1" type="ORF">NCGR_LOCUS21511</name>
</gene>
<name>A0A811NZW2_9POAL</name>
<organism evidence="1 2">
    <name type="scientific">Miscanthus lutarioriparius</name>
    <dbReference type="NCBI Taxonomy" id="422564"/>
    <lineage>
        <taxon>Eukaryota</taxon>
        <taxon>Viridiplantae</taxon>
        <taxon>Streptophyta</taxon>
        <taxon>Embryophyta</taxon>
        <taxon>Tracheophyta</taxon>
        <taxon>Spermatophyta</taxon>
        <taxon>Magnoliopsida</taxon>
        <taxon>Liliopsida</taxon>
        <taxon>Poales</taxon>
        <taxon>Poaceae</taxon>
        <taxon>PACMAD clade</taxon>
        <taxon>Panicoideae</taxon>
        <taxon>Andropogonodae</taxon>
        <taxon>Andropogoneae</taxon>
        <taxon>Saccharinae</taxon>
        <taxon>Miscanthus</taxon>
    </lineage>
</organism>
<reference evidence="1" key="1">
    <citation type="submission" date="2020-10" db="EMBL/GenBank/DDBJ databases">
        <authorList>
            <person name="Han B."/>
            <person name="Lu T."/>
            <person name="Zhao Q."/>
            <person name="Huang X."/>
            <person name="Zhao Y."/>
        </authorList>
    </citation>
    <scope>NUCLEOTIDE SEQUENCE</scope>
</reference>
<evidence type="ECO:0000313" key="1">
    <source>
        <dbReference type="EMBL" id="CAD6231415.1"/>
    </source>
</evidence>
<dbReference type="Proteomes" id="UP000604825">
    <property type="component" value="Unassembled WGS sequence"/>
</dbReference>
<accession>A0A811NZW2</accession>
<sequence length="120" mass="13323">MSASRHVVLRQRPRSGGGVDLGHAARACARTTWLLPFAVDADLQMESADVLEETLATDFAQRGVCFSSFRFLESPSPYFASLSYHLCINVSPMRLQPEDIYTCCIKVQTLSQDHGHLSHP</sequence>
<proteinExistence type="predicted"/>